<proteinExistence type="predicted"/>
<evidence type="ECO:0000313" key="3">
    <source>
        <dbReference type="Proteomes" id="UP001280121"/>
    </source>
</evidence>
<dbReference type="EMBL" id="JANJYI010000004">
    <property type="protein sequence ID" value="KAK2654695.1"/>
    <property type="molecule type" value="Genomic_DNA"/>
</dbReference>
<organism evidence="2 3">
    <name type="scientific">Dipteronia dyeriana</name>
    <dbReference type="NCBI Taxonomy" id="168575"/>
    <lineage>
        <taxon>Eukaryota</taxon>
        <taxon>Viridiplantae</taxon>
        <taxon>Streptophyta</taxon>
        <taxon>Embryophyta</taxon>
        <taxon>Tracheophyta</taxon>
        <taxon>Spermatophyta</taxon>
        <taxon>Magnoliopsida</taxon>
        <taxon>eudicotyledons</taxon>
        <taxon>Gunneridae</taxon>
        <taxon>Pentapetalae</taxon>
        <taxon>rosids</taxon>
        <taxon>malvids</taxon>
        <taxon>Sapindales</taxon>
        <taxon>Sapindaceae</taxon>
        <taxon>Hippocastanoideae</taxon>
        <taxon>Acereae</taxon>
        <taxon>Dipteronia</taxon>
    </lineage>
</organism>
<dbReference type="Pfam" id="PF10551">
    <property type="entry name" value="MULE"/>
    <property type="match status" value="1"/>
</dbReference>
<keyword evidence="3" id="KW-1185">Reference proteome</keyword>
<dbReference type="AlphaFoldDB" id="A0AAD9X8G9"/>
<evidence type="ECO:0000259" key="1">
    <source>
        <dbReference type="Pfam" id="PF10551"/>
    </source>
</evidence>
<dbReference type="Proteomes" id="UP001280121">
    <property type="component" value="Unassembled WGS sequence"/>
</dbReference>
<comment type="caution">
    <text evidence="2">The sequence shown here is derived from an EMBL/GenBank/DDBJ whole genome shotgun (WGS) entry which is preliminary data.</text>
</comment>
<sequence>MAEQLLNDTNVDASKWQYNRTRSAAREMIQGSVNDQYCRLWEYCAEIKMKNPDSSVIIKCSTAAGGANPSHWVDPNNQMYPVAYAFVESECRETWLWFLELLSVDLELNNSHGIVWIIVKQNGLRNAIREVFPHSEHRFCVKHFYNNYKASHKGLMLKQLLWAIVKSTTKQG</sequence>
<dbReference type="PANTHER" id="PTHR31973">
    <property type="entry name" value="POLYPROTEIN, PUTATIVE-RELATED"/>
    <property type="match status" value="1"/>
</dbReference>
<accession>A0AAD9X8G9</accession>
<evidence type="ECO:0000313" key="2">
    <source>
        <dbReference type="EMBL" id="KAK2654695.1"/>
    </source>
</evidence>
<reference evidence="2" key="1">
    <citation type="journal article" date="2023" name="Plant J.">
        <title>Genome sequences and population genomics provide insights into the demographic history, inbreeding, and mutation load of two 'living fossil' tree species of Dipteronia.</title>
        <authorList>
            <person name="Feng Y."/>
            <person name="Comes H.P."/>
            <person name="Chen J."/>
            <person name="Zhu S."/>
            <person name="Lu R."/>
            <person name="Zhang X."/>
            <person name="Li P."/>
            <person name="Qiu J."/>
            <person name="Olsen K.M."/>
            <person name="Qiu Y."/>
        </authorList>
    </citation>
    <scope>NUCLEOTIDE SEQUENCE</scope>
    <source>
        <strain evidence="2">KIB01</strain>
    </source>
</reference>
<feature type="domain" description="MULE transposase" evidence="1">
    <location>
        <begin position="73"/>
        <end position="147"/>
    </location>
</feature>
<gene>
    <name evidence="2" type="ORF">Ddye_014551</name>
</gene>
<dbReference type="InterPro" id="IPR018289">
    <property type="entry name" value="MULE_transposase_dom"/>
</dbReference>
<name>A0AAD9X8G9_9ROSI</name>
<dbReference type="PANTHER" id="PTHR31973:SF187">
    <property type="entry name" value="MUTATOR TRANSPOSASE MUDRA PROTEIN"/>
    <property type="match status" value="1"/>
</dbReference>
<protein>
    <recommendedName>
        <fullName evidence="1">MULE transposase domain-containing protein</fullName>
    </recommendedName>
</protein>